<dbReference type="EMBL" id="JAPQKN010000004">
    <property type="protein sequence ID" value="KAJ5160499.1"/>
    <property type="molecule type" value="Genomic_DNA"/>
</dbReference>
<keyword evidence="2" id="KW-1185">Reference proteome</keyword>
<sequence>MGSAPVLRLRIGYVRPTYGVLARYLGTGAEQREIVSGLDHVGHLVIETRLSHTVRIQYAKDFGI</sequence>
<evidence type="ECO:0000313" key="2">
    <source>
        <dbReference type="Proteomes" id="UP001149163"/>
    </source>
</evidence>
<gene>
    <name evidence="1" type="ORF">N7482_007503</name>
</gene>
<dbReference type="AlphaFoldDB" id="A0A9W9HWW9"/>
<reference evidence="1" key="2">
    <citation type="journal article" date="2023" name="IMA Fungus">
        <title>Comparative genomic study of the Penicillium genus elucidates a diverse pangenome and 15 lateral gene transfer events.</title>
        <authorList>
            <person name="Petersen C."/>
            <person name="Sorensen T."/>
            <person name="Nielsen M.R."/>
            <person name="Sondergaard T.E."/>
            <person name="Sorensen J.L."/>
            <person name="Fitzpatrick D.A."/>
            <person name="Frisvad J.C."/>
            <person name="Nielsen K.L."/>
        </authorList>
    </citation>
    <scope>NUCLEOTIDE SEQUENCE</scope>
    <source>
        <strain evidence="1">IBT 26290</strain>
    </source>
</reference>
<dbReference type="RefSeq" id="XP_056542057.1">
    <property type="nucleotide sequence ID" value="XM_056689628.1"/>
</dbReference>
<dbReference type="Proteomes" id="UP001149163">
    <property type="component" value="Unassembled WGS sequence"/>
</dbReference>
<name>A0A9W9HWW9_9EURO</name>
<reference evidence="1" key="1">
    <citation type="submission" date="2022-11" db="EMBL/GenBank/DDBJ databases">
        <authorList>
            <person name="Petersen C."/>
        </authorList>
    </citation>
    <scope>NUCLEOTIDE SEQUENCE</scope>
    <source>
        <strain evidence="1">IBT 26290</strain>
    </source>
</reference>
<organism evidence="1 2">
    <name type="scientific">Penicillium canariense</name>
    <dbReference type="NCBI Taxonomy" id="189055"/>
    <lineage>
        <taxon>Eukaryota</taxon>
        <taxon>Fungi</taxon>
        <taxon>Dikarya</taxon>
        <taxon>Ascomycota</taxon>
        <taxon>Pezizomycotina</taxon>
        <taxon>Eurotiomycetes</taxon>
        <taxon>Eurotiomycetidae</taxon>
        <taxon>Eurotiales</taxon>
        <taxon>Aspergillaceae</taxon>
        <taxon>Penicillium</taxon>
    </lineage>
</organism>
<protein>
    <submittedName>
        <fullName evidence="1">Uncharacterized protein</fullName>
    </submittedName>
</protein>
<proteinExistence type="predicted"/>
<dbReference type="GeneID" id="81428804"/>
<comment type="caution">
    <text evidence="1">The sequence shown here is derived from an EMBL/GenBank/DDBJ whole genome shotgun (WGS) entry which is preliminary data.</text>
</comment>
<evidence type="ECO:0000313" key="1">
    <source>
        <dbReference type="EMBL" id="KAJ5160499.1"/>
    </source>
</evidence>
<accession>A0A9W9HWW9</accession>